<reference evidence="1" key="1">
    <citation type="submission" date="2014-09" db="EMBL/GenBank/DDBJ databases">
        <authorList>
            <person name="Magalhaes I.L.F."/>
            <person name="Oliveira U."/>
            <person name="Santos F.R."/>
            <person name="Vidigal T.H.D.A."/>
            <person name="Brescovit A.D."/>
            <person name="Santos A.J."/>
        </authorList>
    </citation>
    <scope>NUCLEOTIDE SEQUENCE</scope>
    <source>
        <tissue evidence="1">Shoot tissue taken approximately 20 cm above the soil surface</tissue>
    </source>
</reference>
<name>A0A0A9FQF1_ARUDO</name>
<organism evidence="1">
    <name type="scientific">Arundo donax</name>
    <name type="common">Giant reed</name>
    <name type="synonym">Donax arundinaceus</name>
    <dbReference type="NCBI Taxonomy" id="35708"/>
    <lineage>
        <taxon>Eukaryota</taxon>
        <taxon>Viridiplantae</taxon>
        <taxon>Streptophyta</taxon>
        <taxon>Embryophyta</taxon>
        <taxon>Tracheophyta</taxon>
        <taxon>Spermatophyta</taxon>
        <taxon>Magnoliopsida</taxon>
        <taxon>Liliopsida</taxon>
        <taxon>Poales</taxon>
        <taxon>Poaceae</taxon>
        <taxon>PACMAD clade</taxon>
        <taxon>Arundinoideae</taxon>
        <taxon>Arundineae</taxon>
        <taxon>Arundo</taxon>
    </lineage>
</organism>
<evidence type="ECO:0000313" key="1">
    <source>
        <dbReference type="EMBL" id="JAE15040.1"/>
    </source>
</evidence>
<proteinExistence type="predicted"/>
<accession>A0A0A9FQF1</accession>
<reference evidence="1" key="2">
    <citation type="journal article" date="2015" name="Data Brief">
        <title>Shoot transcriptome of the giant reed, Arundo donax.</title>
        <authorList>
            <person name="Barrero R.A."/>
            <person name="Guerrero F.D."/>
            <person name="Moolhuijzen P."/>
            <person name="Goolsby J.A."/>
            <person name="Tidwell J."/>
            <person name="Bellgard S.E."/>
            <person name="Bellgard M.I."/>
        </authorList>
    </citation>
    <scope>NUCLEOTIDE SEQUENCE</scope>
    <source>
        <tissue evidence="1">Shoot tissue taken approximately 20 cm above the soil surface</tissue>
    </source>
</reference>
<protein>
    <submittedName>
        <fullName evidence="1">Uncharacterized protein</fullName>
    </submittedName>
</protein>
<dbReference type="AlphaFoldDB" id="A0A0A9FQF1"/>
<dbReference type="EMBL" id="GBRH01182856">
    <property type="protein sequence ID" value="JAE15040.1"/>
    <property type="molecule type" value="Transcribed_RNA"/>
</dbReference>
<sequence length="64" mass="7439">MLDIHMPSYQSSFSYSCSSFTVISNSNSDQNDHALRFPFYTIGWLLRRDDKDYSRFVVLFFGGA</sequence>